<dbReference type="InterPro" id="IPR002575">
    <property type="entry name" value="Aminoglycoside_PTrfase"/>
</dbReference>
<sequence>MADDGELIAGLPCWRERHGSGFSISVTPTGELVESLGLGEGRTNCNYIVSITSRGGGHEADGYFVRVGRDLPYYGVTRAKEQAASRAAARADIGPQVFYASDGVLVTALLDGRALSEQALQEATAQESGSVLLNAMCDTMRALHAVPLPLELLETVDAGAPPCWAPPDLQRWLAYARKEQYCRLPVVEDGYTLLPMLEAAAGHLDPEKDPPRFCHFDLLPDNFVRANRPSDGGECVWVVDFEYAAAGQPLMDVAILSMGASLDAQREQVLLQAYLGAPLTAEVQRRFRALKVLAALRETLWGVVAEQSGSSAISGEEAENYTNANYAKLCKLRAVFELAETSTC</sequence>
<feature type="domain" description="Aminoglycoside phosphotransferase" evidence="1">
    <location>
        <begin position="38"/>
        <end position="275"/>
    </location>
</feature>
<gene>
    <name evidence="2" type="ORF">CPEL01642_LOCUS18082</name>
</gene>
<accession>A0A7S0LJM1</accession>
<proteinExistence type="predicted"/>
<dbReference type="Gene3D" id="3.90.1200.10">
    <property type="match status" value="1"/>
</dbReference>
<reference evidence="2" key="1">
    <citation type="submission" date="2021-01" db="EMBL/GenBank/DDBJ databases">
        <authorList>
            <person name="Corre E."/>
            <person name="Pelletier E."/>
            <person name="Niang G."/>
            <person name="Scheremetjew M."/>
            <person name="Finn R."/>
            <person name="Kale V."/>
            <person name="Holt S."/>
            <person name="Cochrane G."/>
            <person name="Meng A."/>
            <person name="Brown T."/>
            <person name="Cohen L."/>
        </authorList>
    </citation>
    <scope>NUCLEOTIDE SEQUENCE</scope>
    <source>
        <strain evidence="2">PLY182g</strain>
    </source>
</reference>
<name>A0A7S0LJM1_9EUKA</name>
<dbReference type="Gene3D" id="3.30.200.20">
    <property type="entry name" value="Phosphorylase Kinase, domain 1"/>
    <property type="match status" value="1"/>
</dbReference>
<protein>
    <recommendedName>
        <fullName evidence="1">Aminoglycoside phosphotransferase domain-containing protein</fullName>
    </recommendedName>
</protein>
<dbReference type="EMBL" id="HBEY01038013">
    <property type="protein sequence ID" value="CAD8614701.1"/>
    <property type="molecule type" value="Transcribed_RNA"/>
</dbReference>
<dbReference type="PANTHER" id="PTHR21310">
    <property type="entry name" value="AMINOGLYCOSIDE PHOSPHOTRANSFERASE-RELATED-RELATED"/>
    <property type="match status" value="1"/>
</dbReference>
<organism evidence="2">
    <name type="scientific">Coccolithus braarudii</name>
    <dbReference type="NCBI Taxonomy" id="221442"/>
    <lineage>
        <taxon>Eukaryota</taxon>
        <taxon>Haptista</taxon>
        <taxon>Haptophyta</taxon>
        <taxon>Prymnesiophyceae</taxon>
        <taxon>Coccolithales</taxon>
        <taxon>Coccolithaceae</taxon>
        <taxon>Coccolithus</taxon>
    </lineage>
</organism>
<dbReference type="AlphaFoldDB" id="A0A7S0LJM1"/>
<dbReference type="SUPFAM" id="SSF56112">
    <property type="entry name" value="Protein kinase-like (PK-like)"/>
    <property type="match status" value="1"/>
</dbReference>
<dbReference type="InterPro" id="IPR051678">
    <property type="entry name" value="AGP_Transferase"/>
</dbReference>
<evidence type="ECO:0000259" key="1">
    <source>
        <dbReference type="Pfam" id="PF01636"/>
    </source>
</evidence>
<dbReference type="InterPro" id="IPR011009">
    <property type="entry name" value="Kinase-like_dom_sf"/>
</dbReference>
<dbReference type="Pfam" id="PF01636">
    <property type="entry name" value="APH"/>
    <property type="match status" value="1"/>
</dbReference>
<evidence type="ECO:0000313" key="2">
    <source>
        <dbReference type="EMBL" id="CAD8614701.1"/>
    </source>
</evidence>